<dbReference type="EMBL" id="JBBPCO010000007">
    <property type="protein sequence ID" value="MEK8089707.1"/>
    <property type="molecule type" value="Genomic_DNA"/>
</dbReference>
<organism evidence="2 3">
    <name type="scientific">Thermithiobacillus plumbiphilus</name>
    <dbReference type="NCBI Taxonomy" id="1729899"/>
    <lineage>
        <taxon>Bacteria</taxon>
        <taxon>Pseudomonadati</taxon>
        <taxon>Pseudomonadota</taxon>
        <taxon>Acidithiobacillia</taxon>
        <taxon>Acidithiobacillales</taxon>
        <taxon>Thermithiobacillaceae</taxon>
        <taxon>Thermithiobacillus</taxon>
    </lineage>
</organism>
<proteinExistence type="predicted"/>
<evidence type="ECO:0000259" key="1">
    <source>
        <dbReference type="Pfam" id="PF01814"/>
    </source>
</evidence>
<dbReference type="Pfam" id="PF01814">
    <property type="entry name" value="Hemerythrin"/>
    <property type="match status" value="1"/>
</dbReference>
<protein>
    <submittedName>
        <fullName evidence="2">Hemerythrin domain-containing protein</fullName>
    </submittedName>
</protein>
<reference evidence="2 3" key="1">
    <citation type="submission" date="2024-04" db="EMBL/GenBank/DDBJ databases">
        <authorList>
            <person name="Abashina T."/>
            <person name="Shaikin A."/>
        </authorList>
    </citation>
    <scope>NUCLEOTIDE SEQUENCE [LARGE SCALE GENOMIC DNA]</scope>
    <source>
        <strain evidence="2 3">AAFK</strain>
    </source>
</reference>
<keyword evidence="3" id="KW-1185">Reference proteome</keyword>
<dbReference type="Proteomes" id="UP001446205">
    <property type="component" value="Unassembled WGS sequence"/>
</dbReference>
<dbReference type="InterPro" id="IPR012312">
    <property type="entry name" value="Hemerythrin-like"/>
</dbReference>
<comment type="caution">
    <text evidence="2">The sequence shown here is derived from an EMBL/GenBank/DDBJ whole genome shotgun (WGS) entry which is preliminary data.</text>
</comment>
<sequence length="178" mass="20132">MIQLPETAPGFDDPLGLLAACHGRIQAQCELLLRLQAHLGQFGSDIQASQAARRIRQYFTTAGRHHHEDEEQDFFPMLAAYARTQQRTEILTLMDALRQEHARLDLLWEALVPQLERIIAGDYVAPDCLPAVDFSQSNRDHVQQENTLILPFAHEVLSPEDLRQLGSAMAARRSNPRT</sequence>
<dbReference type="RefSeq" id="WP_341370765.1">
    <property type="nucleotide sequence ID" value="NZ_JBBPCO010000007.1"/>
</dbReference>
<evidence type="ECO:0000313" key="2">
    <source>
        <dbReference type="EMBL" id="MEK8089707.1"/>
    </source>
</evidence>
<evidence type="ECO:0000313" key="3">
    <source>
        <dbReference type="Proteomes" id="UP001446205"/>
    </source>
</evidence>
<gene>
    <name evidence="2" type="ORF">WOB96_07990</name>
</gene>
<dbReference type="CDD" id="cd12108">
    <property type="entry name" value="Hr-like"/>
    <property type="match status" value="1"/>
</dbReference>
<name>A0ABU9D858_9PROT</name>
<accession>A0ABU9D858</accession>
<dbReference type="Gene3D" id="1.20.120.520">
    <property type="entry name" value="nmb1532 protein domain like"/>
    <property type="match status" value="1"/>
</dbReference>
<feature type="domain" description="Hemerythrin-like" evidence="1">
    <location>
        <begin position="15"/>
        <end position="153"/>
    </location>
</feature>